<evidence type="ECO:0000256" key="4">
    <source>
        <dbReference type="ARBA" id="ARBA00022989"/>
    </source>
</evidence>
<dbReference type="PANTHER" id="PTHR33406:SF13">
    <property type="entry name" value="MEMBRANE PROTEIN YDFJ"/>
    <property type="match status" value="1"/>
</dbReference>
<feature type="domain" description="SSD" evidence="7">
    <location>
        <begin position="154"/>
        <end position="265"/>
    </location>
</feature>
<dbReference type="InterPro" id="IPR050545">
    <property type="entry name" value="Mycobact_MmpL"/>
</dbReference>
<dbReference type="Pfam" id="PF03176">
    <property type="entry name" value="MMPL"/>
    <property type="match status" value="1"/>
</dbReference>
<proteinExistence type="predicted"/>
<dbReference type="GO" id="GO:0005886">
    <property type="term" value="C:plasma membrane"/>
    <property type="evidence" value="ECO:0007669"/>
    <property type="project" value="UniProtKB-SubCell"/>
</dbReference>
<evidence type="ECO:0000256" key="1">
    <source>
        <dbReference type="ARBA" id="ARBA00004651"/>
    </source>
</evidence>
<feature type="transmembrane region" description="Helical" evidence="6">
    <location>
        <begin position="214"/>
        <end position="236"/>
    </location>
</feature>
<evidence type="ECO:0000256" key="5">
    <source>
        <dbReference type="ARBA" id="ARBA00023136"/>
    </source>
</evidence>
<name>A0A382FYW6_9ZZZZ</name>
<protein>
    <recommendedName>
        <fullName evidence="7">SSD domain-containing protein</fullName>
    </recommendedName>
</protein>
<dbReference type="SUPFAM" id="SSF82866">
    <property type="entry name" value="Multidrug efflux transporter AcrB transmembrane domain"/>
    <property type="match status" value="1"/>
</dbReference>
<dbReference type="PROSITE" id="PS50156">
    <property type="entry name" value="SSD"/>
    <property type="match status" value="1"/>
</dbReference>
<feature type="transmembrane region" description="Helical" evidence="6">
    <location>
        <begin position="488"/>
        <end position="508"/>
    </location>
</feature>
<accession>A0A382FYW6</accession>
<dbReference type="EMBL" id="UINC01052630">
    <property type="protein sequence ID" value="SVB68170.1"/>
    <property type="molecule type" value="Genomic_DNA"/>
</dbReference>
<feature type="transmembrane region" description="Helical" evidence="6">
    <location>
        <begin position="138"/>
        <end position="157"/>
    </location>
</feature>
<dbReference type="InterPro" id="IPR004869">
    <property type="entry name" value="MMPL_dom"/>
</dbReference>
<feature type="non-terminal residue" evidence="8">
    <location>
        <position position="510"/>
    </location>
</feature>
<sequence length="510" mass="56874">SYLDSLSQLVTKLTNSNYFSQIFSMGDISGIQGQDNGASINGTMGSIVPFRIVSNDSTRGSIWLTLRDRFNSHGHRAEMVRYLRELTISYDWDWVFSGVPVVRTTYVEYMIADNLRFIPPVTLILILVLGFLFRHWLYVVLPIGTVALTACWILGIMSLTGKGLNVMTYMVPTLLFIIGISDSIHLLSRLNVYLGRGMDIRNALVEAMDDMSKALFLTSLTTAIGFLALLFASIAIVREFGLFIAIGVFLAYILTLSFIPAMLIIFKRRIPVVESSAKNRRFYFLRKVSKLVTHRPKQTLVMSIFVTILAGSGILGLTTNSSLLTDLHPQSGLYTELKSVEKWFGGVLPLEIIITKDDTSYVSMRDSLVMSNLEGLDRYLSDLLPEAQWISIPMILKKLLSYFENEASFPPDQGTLDHLYLLTEGSFDSMINFDETKVRVSGILPDLSSSDAIALENSIKEYAAVHFPDWLTVNITGTMPVALKTNGYLVMDLFSGFGLAFIAISIIMGL</sequence>
<evidence type="ECO:0000256" key="3">
    <source>
        <dbReference type="ARBA" id="ARBA00022692"/>
    </source>
</evidence>
<dbReference type="PANTHER" id="PTHR33406">
    <property type="entry name" value="MEMBRANE PROTEIN MJ1562-RELATED"/>
    <property type="match status" value="1"/>
</dbReference>
<feature type="transmembrane region" description="Helical" evidence="6">
    <location>
        <begin position="299"/>
        <end position="317"/>
    </location>
</feature>
<feature type="non-terminal residue" evidence="8">
    <location>
        <position position="1"/>
    </location>
</feature>
<keyword evidence="2" id="KW-1003">Cell membrane</keyword>
<evidence type="ECO:0000256" key="2">
    <source>
        <dbReference type="ARBA" id="ARBA00022475"/>
    </source>
</evidence>
<dbReference type="InterPro" id="IPR000731">
    <property type="entry name" value="SSD"/>
</dbReference>
<organism evidence="8">
    <name type="scientific">marine metagenome</name>
    <dbReference type="NCBI Taxonomy" id="408172"/>
    <lineage>
        <taxon>unclassified sequences</taxon>
        <taxon>metagenomes</taxon>
        <taxon>ecological metagenomes</taxon>
    </lineage>
</organism>
<keyword evidence="5 6" id="KW-0472">Membrane</keyword>
<evidence type="ECO:0000313" key="8">
    <source>
        <dbReference type="EMBL" id="SVB68170.1"/>
    </source>
</evidence>
<evidence type="ECO:0000256" key="6">
    <source>
        <dbReference type="SAM" id="Phobius"/>
    </source>
</evidence>
<feature type="transmembrane region" description="Helical" evidence="6">
    <location>
        <begin position="242"/>
        <end position="266"/>
    </location>
</feature>
<evidence type="ECO:0000259" key="7">
    <source>
        <dbReference type="PROSITE" id="PS50156"/>
    </source>
</evidence>
<gene>
    <name evidence="8" type="ORF">METZ01_LOCUS221024</name>
</gene>
<dbReference type="AlphaFoldDB" id="A0A382FYW6"/>
<feature type="transmembrane region" description="Helical" evidence="6">
    <location>
        <begin position="117"/>
        <end position="133"/>
    </location>
</feature>
<dbReference type="Gene3D" id="1.20.1640.10">
    <property type="entry name" value="Multidrug efflux transporter AcrB transmembrane domain"/>
    <property type="match status" value="1"/>
</dbReference>
<feature type="transmembrane region" description="Helical" evidence="6">
    <location>
        <begin position="169"/>
        <end position="194"/>
    </location>
</feature>
<reference evidence="8" key="1">
    <citation type="submission" date="2018-05" db="EMBL/GenBank/DDBJ databases">
        <authorList>
            <person name="Lanie J.A."/>
            <person name="Ng W.-L."/>
            <person name="Kazmierczak K.M."/>
            <person name="Andrzejewski T.M."/>
            <person name="Davidsen T.M."/>
            <person name="Wayne K.J."/>
            <person name="Tettelin H."/>
            <person name="Glass J.I."/>
            <person name="Rusch D."/>
            <person name="Podicherti R."/>
            <person name="Tsui H.-C.T."/>
            <person name="Winkler M.E."/>
        </authorList>
    </citation>
    <scope>NUCLEOTIDE SEQUENCE</scope>
</reference>
<keyword evidence="3 6" id="KW-0812">Transmembrane</keyword>
<comment type="subcellular location">
    <subcellularLocation>
        <location evidence="1">Cell membrane</location>
        <topology evidence="1">Multi-pass membrane protein</topology>
    </subcellularLocation>
</comment>
<keyword evidence="4 6" id="KW-1133">Transmembrane helix</keyword>